<evidence type="ECO:0000256" key="1">
    <source>
        <dbReference type="ARBA" id="ARBA00022741"/>
    </source>
</evidence>
<dbReference type="GO" id="GO:0003724">
    <property type="term" value="F:RNA helicase activity"/>
    <property type="evidence" value="ECO:0007669"/>
    <property type="project" value="UniProtKB-EC"/>
</dbReference>
<keyword evidence="3 5" id="KW-0067">ATP-binding</keyword>
<dbReference type="GO" id="GO:0005524">
    <property type="term" value="F:ATP binding"/>
    <property type="evidence" value="ECO:0007669"/>
    <property type="project" value="UniProtKB-UniRule"/>
</dbReference>
<dbReference type="InterPro" id="IPR027417">
    <property type="entry name" value="P-loop_NTPase"/>
</dbReference>
<dbReference type="EMBL" id="MPUH01000807">
    <property type="protein sequence ID" value="OMJ73638.1"/>
    <property type="molecule type" value="Genomic_DNA"/>
</dbReference>
<evidence type="ECO:0000256" key="3">
    <source>
        <dbReference type="ARBA" id="ARBA00022840"/>
    </source>
</evidence>
<dbReference type="Pfam" id="PF00271">
    <property type="entry name" value="Helicase_C"/>
    <property type="match status" value="1"/>
</dbReference>
<comment type="catalytic activity">
    <reaction evidence="5">
        <text>ATP + H2O = ADP + phosphate + H(+)</text>
        <dbReference type="Rhea" id="RHEA:13065"/>
        <dbReference type="ChEBI" id="CHEBI:15377"/>
        <dbReference type="ChEBI" id="CHEBI:15378"/>
        <dbReference type="ChEBI" id="CHEBI:30616"/>
        <dbReference type="ChEBI" id="CHEBI:43474"/>
        <dbReference type="ChEBI" id="CHEBI:456216"/>
        <dbReference type="EC" id="3.6.4.13"/>
    </reaction>
</comment>
<evidence type="ECO:0000256" key="2">
    <source>
        <dbReference type="ARBA" id="ARBA00022801"/>
    </source>
</evidence>
<dbReference type="Gene3D" id="3.40.50.300">
    <property type="entry name" value="P-loop containing nucleotide triphosphate hydrolases"/>
    <property type="match status" value="2"/>
</dbReference>
<dbReference type="Pfam" id="PF00270">
    <property type="entry name" value="DEAD"/>
    <property type="match status" value="1"/>
</dbReference>
<dbReference type="InterPro" id="IPR014001">
    <property type="entry name" value="Helicase_ATP-bd"/>
</dbReference>
<name>A0A1R2BA35_9CILI</name>
<dbReference type="AlphaFoldDB" id="A0A1R2BA35"/>
<dbReference type="PROSITE" id="PS51194">
    <property type="entry name" value="HELICASE_CTER"/>
    <property type="match status" value="1"/>
</dbReference>
<dbReference type="PANTHER" id="PTHR24031">
    <property type="entry name" value="RNA HELICASE"/>
    <property type="match status" value="1"/>
</dbReference>
<comment type="similarity">
    <text evidence="5">Belongs to the DEAD box helicase family.</text>
</comment>
<keyword evidence="1 5" id="KW-0547">Nucleotide-binding</keyword>
<evidence type="ECO:0000259" key="7">
    <source>
        <dbReference type="PROSITE" id="PS51194"/>
    </source>
</evidence>
<reference evidence="8 9" key="1">
    <citation type="submission" date="2016-11" db="EMBL/GenBank/DDBJ databases">
        <title>The macronuclear genome of Stentor coeruleus: a giant cell with tiny introns.</title>
        <authorList>
            <person name="Slabodnick M."/>
            <person name="Ruby J.G."/>
            <person name="Reiff S.B."/>
            <person name="Swart E.C."/>
            <person name="Gosai S."/>
            <person name="Prabakaran S."/>
            <person name="Witkowska E."/>
            <person name="Larue G.E."/>
            <person name="Fisher S."/>
            <person name="Freeman R.M."/>
            <person name="Gunawardena J."/>
            <person name="Chu W."/>
            <person name="Stover N.A."/>
            <person name="Gregory B.D."/>
            <person name="Nowacki M."/>
            <person name="Derisi J."/>
            <person name="Roy S.W."/>
            <person name="Marshall W.F."/>
            <person name="Sood P."/>
        </authorList>
    </citation>
    <scope>NUCLEOTIDE SEQUENCE [LARGE SCALE GENOMIC DNA]</scope>
    <source>
        <strain evidence="8">WM001</strain>
    </source>
</reference>
<evidence type="ECO:0000313" key="9">
    <source>
        <dbReference type="Proteomes" id="UP000187209"/>
    </source>
</evidence>
<dbReference type="OrthoDB" id="10256233at2759"/>
<feature type="domain" description="Helicase ATP-binding" evidence="6">
    <location>
        <begin position="30"/>
        <end position="253"/>
    </location>
</feature>
<comment type="domain">
    <text evidence="5">The Q motif is unique to and characteristic of the DEAD box family of RNA helicases and controls ATP binding and hydrolysis.</text>
</comment>
<evidence type="ECO:0000313" key="8">
    <source>
        <dbReference type="EMBL" id="OMJ73638.1"/>
    </source>
</evidence>
<proteinExistence type="inferred from homology"/>
<feature type="domain" description="Helicase C-terminal" evidence="7">
    <location>
        <begin position="288"/>
        <end position="438"/>
    </location>
</feature>
<gene>
    <name evidence="8" type="ORF">SteCoe_27625</name>
</gene>
<dbReference type="GO" id="GO:0003723">
    <property type="term" value="F:RNA binding"/>
    <property type="evidence" value="ECO:0007669"/>
    <property type="project" value="UniProtKB-UniRule"/>
</dbReference>
<dbReference type="InterPro" id="IPR011545">
    <property type="entry name" value="DEAD/DEAH_box_helicase_dom"/>
</dbReference>
<keyword evidence="2 5" id="KW-0378">Hydrolase</keyword>
<dbReference type="EC" id="3.6.4.13" evidence="5"/>
<sequence length="448" mass="50406">MSLTKYRSEILKNTARMGIKSLASFQSKAIQSISSQQNTAILSQPGSGKSLSYVIGLSQMISLSMNKKLSMHTESTLDTLFTNPKMSPNKPSNHGALVIVPTQELSLEIYKYFRLIAPWLNIGRTNSSLPEATGTIKFISEESINEESIKQQGFHNLALSVDWGIVDILISTPSILNQILEYRIAINEPMINPKTIVIDEMDLILEEKSFASPLSKVFSHIDNCNKKHFILSGSLYPYSVYSPSPASILEKNFNNLKFVVSDNHNKISEDLVFKFHYSNENNNFGISELTQIVEEKNDERFVIFGAYVSRCMDIKNSLMKKGILASVILGDMNLEERIGEQMEFFKNNRVLVSIDIAARGIEYNADNVIIYNLPKIPSLLVNRIGRVGRRGKKGCVHIFINQNESEIISLLRPGALWEPVFKFYSSRNRGKIKIHNVLNADTDEGGEN</sequence>
<dbReference type="GO" id="GO:0016787">
    <property type="term" value="F:hydrolase activity"/>
    <property type="evidence" value="ECO:0007669"/>
    <property type="project" value="UniProtKB-KW"/>
</dbReference>
<dbReference type="SUPFAM" id="SSF52540">
    <property type="entry name" value="P-loop containing nucleoside triphosphate hydrolases"/>
    <property type="match status" value="1"/>
</dbReference>
<evidence type="ECO:0000256" key="5">
    <source>
        <dbReference type="RuleBase" id="RU365068"/>
    </source>
</evidence>
<keyword evidence="4 5" id="KW-0694">RNA-binding</keyword>
<accession>A0A1R2BA35</accession>
<dbReference type="Proteomes" id="UP000187209">
    <property type="component" value="Unassembled WGS sequence"/>
</dbReference>
<evidence type="ECO:0000256" key="4">
    <source>
        <dbReference type="ARBA" id="ARBA00022884"/>
    </source>
</evidence>
<dbReference type="PROSITE" id="PS51192">
    <property type="entry name" value="HELICASE_ATP_BIND_1"/>
    <property type="match status" value="1"/>
</dbReference>
<organism evidence="8 9">
    <name type="scientific">Stentor coeruleus</name>
    <dbReference type="NCBI Taxonomy" id="5963"/>
    <lineage>
        <taxon>Eukaryota</taxon>
        <taxon>Sar</taxon>
        <taxon>Alveolata</taxon>
        <taxon>Ciliophora</taxon>
        <taxon>Postciliodesmatophora</taxon>
        <taxon>Heterotrichea</taxon>
        <taxon>Heterotrichida</taxon>
        <taxon>Stentoridae</taxon>
        <taxon>Stentor</taxon>
    </lineage>
</organism>
<evidence type="ECO:0000259" key="6">
    <source>
        <dbReference type="PROSITE" id="PS51192"/>
    </source>
</evidence>
<keyword evidence="9" id="KW-1185">Reference proteome</keyword>
<dbReference type="InterPro" id="IPR001650">
    <property type="entry name" value="Helicase_C-like"/>
</dbReference>
<dbReference type="SMART" id="SM00487">
    <property type="entry name" value="DEXDc"/>
    <property type="match status" value="1"/>
</dbReference>
<keyword evidence="5" id="KW-0347">Helicase</keyword>
<dbReference type="SMART" id="SM00490">
    <property type="entry name" value="HELICc"/>
    <property type="match status" value="1"/>
</dbReference>
<comment type="caution">
    <text evidence="8">The sequence shown here is derived from an EMBL/GenBank/DDBJ whole genome shotgun (WGS) entry which is preliminary data.</text>
</comment>
<comment type="function">
    <text evidence="5">RNA helicase.</text>
</comment>
<protein>
    <recommendedName>
        <fullName evidence="5">ATP-dependent RNA helicase</fullName>
        <ecNumber evidence="5">3.6.4.13</ecNumber>
    </recommendedName>
</protein>